<name>A0A4S4A4U8_9FLAO</name>
<dbReference type="Gene3D" id="3.40.50.12370">
    <property type="match status" value="1"/>
</dbReference>
<dbReference type="PRINTS" id="PR01438">
    <property type="entry name" value="UNVRSLSTRESS"/>
</dbReference>
<dbReference type="AlphaFoldDB" id="A0A4S4A4U8"/>
<evidence type="ECO:0000313" key="4">
    <source>
        <dbReference type="Proteomes" id="UP000307507"/>
    </source>
</evidence>
<comment type="caution">
    <text evidence="3">The sequence shown here is derived from an EMBL/GenBank/DDBJ whole genome shotgun (WGS) entry which is preliminary data.</text>
</comment>
<dbReference type="OrthoDB" id="9788959at2"/>
<accession>A0A4S4A4U8</accession>
<dbReference type="PANTHER" id="PTHR46268:SF22">
    <property type="entry name" value="SENSOR PROTEIN KDPD-RELATED"/>
    <property type="match status" value="1"/>
</dbReference>
<evidence type="ECO:0000259" key="2">
    <source>
        <dbReference type="Pfam" id="PF00582"/>
    </source>
</evidence>
<dbReference type="InterPro" id="IPR006015">
    <property type="entry name" value="Universal_stress_UspA"/>
</dbReference>
<dbReference type="Pfam" id="PF00582">
    <property type="entry name" value="Usp"/>
    <property type="match status" value="1"/>
</dbReference>
<dbReference type="RefSeq" id="WP_136401856.1">
    <property type="nucleotide sequence ID" value="NZ_SSNZ01000001.1"/>
</dbReference>
<sequence>MKTIIIATDFSAEAINATKYIAKAITGKAYQLVLYNLYNTSIHAQNARLSAMEIDKMFQAQKNKVNEKASTLSEMYHVEVVAHVVAGNFYDELVKSIQQFNAELVVMGMAERSVEQDLLGNTTTAAISMLKFPVLSIPLGTEYNGIKHILFACDIVRGVHKTVLDRVREVAADYHASVEVFHIREKSEEFMQQQDEKYPMEETLSGIQHTYKNVQSSEIIKAIRDEIVASETDLLIMVPYKYGFWDSMLHKSKTRAMASGSKVPLLSLPL</sequence>
<protein>
    <submittedName>
        <fullName evidence="3">Universal stress protein</fullName>
    </submittedName>
</protein>
<proteinExistence type="inferred from homology"/>
<keyword evidence="4" id="KW-1185">Reference proteome</keyword>
<reference evidence="3 4" key="1">
    <citation type="submission" date="2019-04" db="EMBL/GenBank/DDBJ databases">
        <title>Flavobacterium sp. nov. isolated from construction timber.</title>
        <authorList>
            <person name="Lin S.-Y."/>
            <person name="Chang C.-T."/>
            <person name="Young C.-C."/>
        </authorList>
    </citation>
    <scope>NUCLEOTIDE SEQUENCE [LARGE SCALE GENOMIC DNA]</scope>
    <source>
        <strain evidence="3 4">CC-CTC003</strain>
    </source>
</reference>
<dbReference type="PANTHER" id="PTHR46268">
    <property type="entry name" value="STRESS RESPONSE PROTEIN NHAX"/>
    <property type="match status" value="1"/>
</dbReference>
<dbReference type="InterPro" id="IPR006016">
    <property type="entry name" value="UspA"/>
</dbReference>
<evidence type="ECO:0000256" key="1">
    <source>
        <dbReference type="ARBA" id="ARBA00008791"/>
    </source>
</evidence>
<evidence type="ECO:0000313" key="3">
    <source>
        <dbReference type="EMBL" id="THF53333.1"/>
    </source>
</evidence>
<dbReference type="SUPFAM" id="SSF52402">
    <property type="entry name" value="Adenine nucleotide alpha hydrolases-like"/>
    <property type="match status" value="2"/>
</dbReference>
<feature type="domain" description="UspA" evidence="2">
    <location>
        <begin position="1"/>
        <end position="136"/>
    </location>
</feature>
<dbReference type="EMBL" id="SSNZ01000001">
    <property type="protein sequence ID" value="THF53333.1"/>
    <property type="molecule type" value="Genomic_DNA"/>
</dbReference>
<organism evidence="3 4">
    <name type="scientific">Flavobacterium supellecticarium</name>
    <dbReference type="NCBI Taxonomy" id="2565924"/>
    <lineage>
        <taxon>Bacteria</taxon>
        <taxon>Pseudomonadati</taxon>
        <taxon>Bacteroidota</taxon>
        <taxon>Flavobacteriia</taxon>
        <taxon>Flavobacteriales</taxon>
        <taxon>Flavobacteriaceae</taxon>
        <taxon>Flavobacterium</taxon>
    </lineage>
</organism>
<comment type="similarity">
    <text evidence="1">Belongs to the universal stress protein A family.</text>
</comment>
<dbReference type="Proteomes" id="UP000307507">
    <property type="component" value="Unassembled WGS sequence"/>
</dbReference>
<gene>
    <name evidence="3" type="ORF">E6C50_03785</name>
</gene>